<dbReference type="GO" id="GO:0003677">
    <property type="term" value="F:DNA binding"/>
    <property type="evidence" value="ECO:0007669"/>
    <property type="project" value="UniProtKB-KW"/>
</dbReference>
<evidence type="ECO:0000313" key="1">
    <source>
        <dbReference type="EMBL" id="SFJ28082.1"/>
    </source>
</evidence>
<dbReference type="AlphaFoldDB" id="A0A1I3Q3A7"/>
<dbReference type="EMBL" id="FORF01000014">
    <property type="protein sequence ID" value="SFJ28082.1"/>
    <property type="molecule type" value="Genomic_DNA"/>
</dbReference>
<keyword evidence="2" id="KW-1185">Reference proteome</keyword>
<keyword evidence="1" id="KW-0371">Homeobox</keyword>
<name>A0A1I3Q3A7_9HYPH</name>
<organism evidence="1 2">
    <name type="scientific">Aquamicrobium aerolatum DSM 21857</name>
    <dbReference type="NCBI Taxonomy" id="1121003"/>
    <lineage>
        <taxon>Bacteria</taxon>
        <taxon>Pseudomonadati</taxon>
        <taxon>Pseudomonadota</taxon>
        <taxon>Alphaproteobacteria</taxon>
        <taxon>Hyphomicrobiales</taxon>
        <taxon>Phyllobacteriaceae</taxon>
        <taxon>Aerobium</taxon>
    </lineage>
</organism>
<dbReference type="RefSeq" id="WP_091522841.1">
    <property type="nucleotide sequence ID" value="NZ_FORF01000014.1"/>
</dbReference>
<gene>
    <name evidence="1" type="ORF">SAMN03080618_02504</name>
</gene>
<evidence type="ECO:0000313" key="2">
    <source>
        <dbReference type="Proteomes" id="UP000242763"/>
    </source>
</evidence>
<dbReference type="STRING" id="1121003.SAMN03080618_02504"/>
<keyword evidence="1" id="KW-0238">DNA-binding</keyword>
<proteinExistence type="predicted"/>
<reference evidence="2" key="1">
    <citation type="submission" date="2016-10" db="EMBL/GenBank/DDBJ databases">
        <authorList>
            <person name="Varghese N."/>
            <person name="Submissions S."/>
        </authorList>
    </citation>
    <scope>NUCLEOTIDE SEQUENCE [LARGE SCALE GENOMIC DNA]</scope>
    <source>
        <strain evidence="2">DSM 21857</strain>
    </source>
</reference>
<dbReference type="OrthoDB" id="189843at2"/>
<accession>A0A1I3Q3A7</accession>
<dbReference type="Proteomes" id="UP000242763">
    <property type="component" value="Unassembled WGS sequence"/>
</dbReference>
<sequence length="329" mass="37230">MNVHTASKLDTEKFRKVYALVTGGVTAGERAAAKARAEVMAAKAGMTLKQAVSNLDAKPSAKPVNFFEGFDDWMEQKEPGYKAKNAAARAEREQVRASGRREALSKYGSEEAIFQRTDREQNLFAAVIGLDCEQAEWNAQDGTSYPYMIRIDGCGAGGYLWKLSDMTPAFVEAVESAYPMPPNLDSILAEWIVWRDLQNLRELFHTEWIHYLEVQGRIVILEARLNHQPVASWVDMAARMAWWNIRIDRELAPSVDEERALHARISADHQILQKQSTARSGRRTNADKRADVLLMLDSNPNLSDREIARLVSVSPQTVNNWRRRDRNPC</sequence>
<dbReference type="Pfam" id="PF13384">
    <property type="entry name" value="HTH_23"/>
    <property type="match status" value="1"/>
</dbReference>
<protein>
    <submittedName>
        <fullName evidence="1">Homeodomain-like domain-containing protein</fullName>
    </submittedName>
</protein>